<accession>C8NFA4</accession>
<evidence type="ECO:0000256" key="1">
    <source>
        <dbReference type="ARBA" id="ARBA00004417"/>
    </source>
</evidence>
<dbReference type="InterPro" id="IPR027417">
    <property type="entry name" value="P-loop_NTPase"/>
</dbReference>
<dbReference type="Gene3D" id="3.40.50.300">
    <property type="entry name" value="P-loop containing nucleotide triphosphate hydrolases"/>
    <property type="match status" value="2"/>
</dbReference>
<dbReference type="PANTHER" id="PTHR43790">
    <property type="entry name" value="CARBOHYDRATE TRANSPORT ATP-BINDING PROTEIN MG119-RELATED"/>
    <property type="match status" value="1"/>
</dbReference>
<evidence type="ECO:0000256" key="4">
    <source>
        <dbReference type="ARBA" id="ARBA00019459"/>
    </source>
</evidence>
<comment type="caution">
    <text evidence="11">The sequence shown here is derived from an EMBL/GenBank/DDBJ whole genome shotgun (WGS) entry which is preliminary data.</text>
</comment>
<dbReference type="RefSeq" id="WP_005605810.1">
    <property type="nucleotide sequence ID" value="NZ_CP102283.1"/>
</dbReference>
<dbReference type="PROSITE" id="PS50893">
    <property type="entry name" value="ABC_TRANSPORTER_2"/>
    <property type="match status" value="2"/>
</dbReference>
<dbReference type="GO" id="GO:0016887">
    <property type="term" value="F:ATP hydrolysis activity"/>
    <property type="evidence" value="ECO:0007669"/>
    <property type="project" value="InterPro"/>
</dbReference>
<dbReference type="Proteomes" id="UP000005926">
    <property type="component" value="Unassembled WGS sequence"/>
</dbReference>
<comment type="function">
    <text evidence="7">Part of the ABC transporter complex LsrABCD involved in autoinducer 2 (AI-2) import. Responsible for energy coupling to the transport system.</text>
</comment>
<keyword evidence="6 11" id="KW-0067">ATP-binding</keyword>
<name>C8NFA4_9LACT</name>
<dbReference type="AlphaFoldDB" id="C8NFA4"/>
<dbReference type="SUPFAM" id="SSF52540">
    <property type="entry name" value="P-loop containing nucleoside triphosphate hydrolases"/>
    <property type="match status" value="2"/>
</dbReference>
<dbReference type="SMART" id="SM00382">
    <property type="entry name" value="AAA"/>
    <property type="match status" value="2"/>
</dbReference>
<dbReference type="EMBL" id="ACKZ01000013">
    <property type="protein sequence ID" value="EEW37633.1"/>
    <property type="molecule type" value="Genomic_DNA"/>
</dbReference>
<evidence type="ECO:0000256" key="9">
    <source>
        <dbReference type="ARBA" id="ARBA00034076"/>
    </source>
</evidence>
<protein>
    <recommendedName>
        <fullName evidence="4">Autoinducer 2 import ATP-binding protein LsrA</fullName>
        <ecNumber evidence="8">7.6.2.13</ecNumber>
    </recommendedName>
</protein>
<evidence type="ECO:0000256" key="5">
    <source>
        <dbReference type="ARBA" id="ARBA00022741"/>
    </source>
</evidence>
<dbReference type="HOGENOM" id="CLU_000604_92_1_9"/>
<keyword evidence="11" id="KW-0378">Hydrolase</keyword>
<gene>
    <name evidence="11" type="ORF">HMPREF0444_0599</name>
</gene>
<dbReference type="GeneID" id="78413071"/>
<dbReference type="CDD" id="cd03216">
    <property type="entry name" value="ABC_Carb_Monos_I"/>
    <property type="match status" value="1"/>
</dbReference>
<evidence type="ECO:0000259" key="10">
    <source>
        <dbReference type="PROSITE" id="PS50893"/>
    </source>
</evidence>
<dbReference type="PANTHER" id="PTHR43790:SF2">
    <property type="entry name" value="AUTOINDUCER 2 IMPORT ATP-BINDING PROTEIN LSRA"/>
    <property type="match status" value="1"/>
</dbReference>
<evidence type="ECO:0000256" key="2">
    <source>
        <dbReference type="ARBA" id="ARBA00009404"/>
    </source>
</evidence>
<comment type="subcellular location">
    <subcellularLocation>
        <location evidence="1">Cell inner membrane</location>
        <topology evidence="1">Peripheral membrane protein</topology>
    </subcellularLocation>
</comment>
<evidence type="ECO:0000313" key="12">
    <source>
        <dbReference type="Proteomes" id="UP000005926"/>
    </source>
</evidence>
<evidence type="ECO:0000256" key="8">
    <source>
        <dbReference type="ARBA" id="ARBA00023798"/>
    </source>
</evidence>
<comment type="subunit">
    <text evidence="3">The complex is composed of two ATP-binding proteins (LsrA), two transmembrane proteins (LsrC and LsrD) and a solute-binding protein (LsrB).</text>
</comment>
<organism evidence="11 12">
    <name type="scientific">Granulicatella adiacens ATCC 49175</name>
    <dbReference type="NCBI Taxonomy" id="638301"/>
    <lineage>
        <taxon>Bacteria</taxon>
        <taxon>Bacillati</taxon>
        <taxon>Bacillota</taxon>
        <taxon>Bacilli</taxon>
        <taxon>Lactobacillales</taxon>
        <taxon>Carnobacteriaceae</taxon>
        <taxon>Granulicatella</taxon>
    </lineage>
</organism>
<comment type="similarity">
    <text evidence="2">Belongs to the ABC transporter superfamily. AI-2 autoinducer porter (TC 3.A.1.2.8) family.</text>
</comment>
<keyword evidence="12" id="KW-1185">Reference proteome</keyword>
<dbReference type="GO" id="GO:0005524">
    <property type="term" value="F:ATP binding"/>
    <property type="evidence" value="ECO:0007669"/>
    <property type="project" value="UniProtKB-KW"/>
</dbReference>
<dbReference type="STRING" id="638301.HMPREF0444_0599"/>
<dbReference type="PROSITE" id="PS00211">
    <property type="entry name" value="ABC_TRANSPORTER_1"/>
    <property type="match status" value="1"/>
</dbReference>
<dbReference type="InterPro" id="IPR003439">
    <property type="entry name" value="ABC_transporter-like_ATP-bd"/>
</dbReference>
<comment type="catalytic activity">
    <reaction evidence="9">
        <text>ATP + H2O + (2R,4S)-2-methyl-2,3,3,4-tetrahydroxytetrahydrofuran-[AI-2-binding protein]Side 1 = ADP + phosphate + (2R,4S)-2-methyl-2,3,3,4-tetrahydroxytetrahydrofuranSide 2 + [AI-2-binding protein]Side 1.</text>
        <dbReference type="EC" id="7.6.2.13"/>
    </reaction>
</comment>
<dbReference type="GO" id="GO:0005886">
    <property type="term" value="C:plasma membrane"/>
    <property type="evidence" value="ECO:0007669"/>
    <property type="project" value="UniProtKB-SubCell"/>
</dbReference>
<sequence>MENVKLLECKNICKSFGDNHVLKGINISLSPGEVSAIIGGNGAGKSTLMKIIMGIYKSDQGEIILNQVSHKNLTPAVALSSGIYLVPQEPMLFKNMSVLENILIGLPGDTSEQKANLLKLIEKLKWSINLERRADTLTIAEQQLVEILKGLIRNPKVLILDEPTSSLTFNETETLFELIEKLKTEGVGILYITHRLTEVFKIATDIIIMRDGKISLSGKTQDFTNDMLIQALLPDGTNMEDLRNHDDGRVIDRTVEPILSVEDYSGNGFKGVSLKVFPGEILGLAGVVGAGRTELAETIFGKDEVHSGKVLLGKIDITGKSTSEVIHLGLNYVPEDRFKHGIFKISDLGMNITGASLQSIGKYFIDRKREKEMYEYFKRSFKIKSMDVSDEIGSLSGGNQQKVVIAKAIASMPKLLILDEPTRGIDAGARGDVYKIIQELKERGLAILMISSDMEEIVQLSDRAVTMYHGRINAEFVGEEITQENLMSASFGVVKGEKVS</sequence>
<feature type="domain" description="ABC transporter" evidence="10">
    <location>
        <begin position="7"/>
        <end position="236"/>
    </location>
</feature>
<evidence type="ECO:0000256" key="6">
    <source>
        <dbReference type="ARBA" id="ARBA00022840"/>
    </source>
</evidence>
<evidence type="ECO:0000256" key="3">
    <source>
        <dbReference type="ARBA" id="ARBA00011262"/>
    </source>
</evidence>
<keyword evidence="5" id="KW-0547">Nucleotide-binding</keyword>
<dbReference type="CDD" id="cd03215">
    <property type="entry name" value="ABC_Carb_Monos_II"/>
    <property type="match status" value="1"/>
</dbReference>
<dbReference type="InterPro" id="IPR003593">
    <property type="entry name" value="AAA+_ATPase"/>
</dbReference>
<dbReference type="EC" id="7.6.2.13" evidence="8"/>
<reference evidence="11 12" key="1">
    <citation type="submission" date="2009-08" db="EMBL/GenBank/DDBJ databases">
        <authorList>
            <person name="Muzny D."/>
            <person name="Qin X."/>
            <person name="Deng J."/>
            <person name="Jiang H."/>
            <person name="Liu Y."/>
            <person name="Qu J."/>
            <person name="Song X.-Z."/>
            <person name="Zhang L."/>
            <person name="Thornton R."/>
            <person name="Coyle M."/>
            <person name="Francisco L."/>
            <person name="Jackson L."/>
            <person name="Javaid M."/>
            <person name="Korchina V."/>
            <person name="Kovar C."/>
            <person name="Mata R."/>
            <person name="Mathew T."/>
            <person name="Ngo R."/>
            <person name="Nguyen L."/>
            <person name="Nguyen N."/>
            <person name="Okwuonu G."/>
            <person name="Ongeri F."/>
            <person name="Pham C."/>
            <person name="Simmons D."/>
            <person name="Wilczek-Boney K."/>
            <person name="Hale W."/>
            <person name="Jakkamsetti A."/>
            <person name="Pham P."/>
            <person name="Ruth R."/>
            <person name="San Lucas F."/>
            <person name="Warren J."/>
            <person name="Zhang J."/>
            <person name="Zhao Z."/>
            <person name="Zhou C."/>
            <person name="Zhu D."/>
            <person name="Lee S."/>
            <person name="Bess C."/>
            <person name="Blankenburg K."/>
            <person name="Forbes L."/>
            <person name="Fu Q."/>
            <person name="Gubbala S."/>
            <person name="Hirani K."/>
            <person name="Jayaseelan J.C."/>
            <person name="Lara F."/>
            <person name="Munidasa M."/>
            <person name="Palculict T."/>
            <person name="Patil S."/>
            <person name="Pu L.-L."/>
            <person name="Saada N."/>
            <person name="Tang L."/>
            <person name="Weissenberger G."/>
            <person name="Zhu Y."/>
            <person name="Hemphill L."/>
            <person name="Shang Y."/>
            <person name="Youmans B."/>
            <person name="Ayvaz T."/>
            <person name="Ross M."/>
            <person name="Santibanez J."/>
            <person name="Aqrawi P."/>
            <person name="Gross S."/>
            <person name="Joshi V."/>
            <person name="Fowler G."/>
            <person name="Nazareth L."/>
            <person name="Reid J."/>
            <person name="Worley K."/>
            <person name="Petrosino J."/>
            <person name="Highlander S."/>
            <person name="Gibbs R."/>
        </authorList>
    </citation>
    <scope>NUCLEOTIDE SEQUENCE [LARGE SCALE GENOMIC DNA]</scope>
    <source>
        <strain evidence="11 12">ATCC 49175</strain>
    </source>
</reference>
<feature type="domain" description="ABC transporter" evidence="10">
    <location>
        <begin position="242"/>
        <end position="494"/>
    </location>
</feature>
<evidence type="ECO:0000313" key="11">
    <source>
        <dbReference type="EMBL" id="EEW37633.1"/>
    </source>
</evidence>
<dbReference type="Pfam" id="PF00005">
    <property type="entry name" value="ABC_tran"/>
    <property type="match status" value="2"/>
</dbReference>
<dbReference type="eggNOG" id="COG1129">
    <property type="taxonomic scope" value="Bacteria"/>
</dbReference>
<proteinExistence type="inferred from homology"/>
<evidence type="ECO:0000256" key="7">
    <source>
        <dbReference type="ARBA" id="ARBA00023747"/>
    </source>
</evidence>
<dbReference type="InterPro" id="IPR050107">
    <property type="entry name" value="ABC_carbohydrate_import_ATPase"/>
</dbReference>
<dbReference type="InterPro" id="IPR017871">
    <property type="entry name" value="ABC_transporter-like_CS"/>
</dbReference>